<dbReference type="EMBL" id="AMZH03012013">
    <property type="protein sequence ID" value="RRT51819.1"/>
    <property type="molecule type" value="Genomic_DNA"/>
</dbReference>
<proteinExistence type="predicted"/>
<dbReference type="AlphaFoldDB" id="A0A426YJ80"/>
<evidence type="ECO:0000313" key="2">
    <source>
        <dbReference type="EMBL" id="RRT51819.1"/>
    </source>
</evidence>
<gene>
    <name evidence="2" type="ORF">B296_00020938</name>
</gene>
<reference evidence="2 3" key="1">
    <citation type="journal article" date="2014" name="Agronomy (Basel)">
        <title>A Draft Genome Sequence for Ensete ventricosum, the Drought-Tolerant Tree Against Hunger.</title>
        <authorList>
            <person name="Harrison J."/>
            <person name="Moore K.A."/>
            <person name="Paszkiewicz K."/>
            <person name="Jones T."/>
            <person name="Grant M."/>
            <person name="Ambacheew D."/>
            <person name="Muzemil S."/>
            <person name="Studholme D.J."/>
        </authorList>
    </citation>
    <scope>NUCLEOTIDE SEQUENCE [LARGE SCALE GENOMIC DNA]</scope>
</reference>
<protein>
    <submittedName>
        <fullName evidence="2">Uncharacterized protein</fullName>
    </submittedName>
</protein>
<evidence type="ECO:0000256" key="1">
    <source>
        <dbReference type="SAM" id="MobiDB-lite"/>
    </source>
</evidence>
<sequence>MLEPFKLLVCHDHPFLQTKGPRRSSSRASLASWASILDVASSPKVINSCLTLFTISDDLNSSGILKSTLNAARPTLAALQQLAVTFSWTTKGPPLHVKFPSPSLGALAQIGLLARPTLAGRGIYERGVFLTTILYLVPGREGSTMGSPIKLGATTSSSPKTGSVEGSGAQGPREVALDSSKVHPDDSPKGAVLNGP</sequence>
<name>A0A426YJ80_ENSVE</name>
<comment type="caution">
    <text evidence="2">The sequence shown here is derived from an EMBL/GenBank/DDBJ whole genome shotgun (WGS) entry which is preliminary data.</text>
</comment>
<evidence type="ECO:0000313" key="3">
    <source>
        <dbReference type="Proteomes" id="UP000287651"/>
    </source>
</evidence>
<feature type="region of interest" description="Disordered" evidence="1">
    <location>
        <begin position="146"/>
        <end position="196"/>
    </location>
</feature>
<dbReference type="Proteomes" id="UP000287651">
    <property type="component" value="Unassembled WGS sequence"/>
</dbReference>
<accession>A0A426YJ80</accession>
<organism evidence="2 3">
    <name type="scientific">Ensete ventricosum</name>
    <name type="common">Abyssinian banana</name>
    <name type="synonym">Musa ensete</name>
    <dbReference type="NCBI Taxonomy" id="4639"/>
    <lineage>
        <taxon>Eukaryota</taxon>
        <taxon>Viridiplantae</taxon>
        <taxon>Streptophyta</taxon>
        <taxon>Embryophyta</taxon>
        <taxon>Tracheophyta</taxon>
        <taxon>Spermatophyta</taxon>
        <taxon>Magnoliopsida</taxon>
        <taxon>Liliopsida</taxon>
        <taxon>Zingiberales</taxon>
        <taxon>Musaceae</taxon>
        <taxon>Ensete</taxon>
    </lineage>
</organism>